<dbReference type="AlphaFoldDB" id="A0A9P9Y8Q9"/>
<comment type="similarity">
    <text evidence="2">Belongs to the SAP30 family.</text>
</comment>
<feature type="domain" description="Histone deacetylase complex subunit SAP30 Sin3 binding" evidence="8">
    <location>
        <begin position="120"/>
        <end position="154"/>
    </location>
</feature>
<sequence length="172" mass="18738">MPPAKSARKDADDGKADTPTGNGKNGNATSAKMRRITSQQGGSQLREVTNASATSAPMTQTGEATAPSINWASLSRETLHTYARQHALQTPSSYTSSFHRTVLSSPIGIGKYSPTMRKNQRQTRENLTRTVRKHFNGMGVQENDVIVDFIYKVRSEDAAKARGPQKTSIVTE</sequence>
<evidence type="ECO:0000313" key="9">
    <source>
        <dbReference type="EMBL" id="KAI6785448.1"/>
    </source>
</evidence>
<reference evidence="9" key="2">
    <citation type="submission" date="2022-07" db="EMBL/GenBank/DDBJ databases">
        <authorList>
            <person name="Goncalves M.F.M."/>
            <person name="Hilario S."/>
            <person name="Van De Peer Y."/>
            <person name="Esteves A.C."/>
            <person name="Alves A."/>
        </authorList>
    </citation>
    <scope>NUCLEOTIDE SEQUENCE</scope>
    <source>
        <strain evidence="9">MUM 19.33</strain>
    </source>
</reference>
<reference evidence="9" key="1">
    <citation type="journal article" date="2021" name="J Fungi (Basel)">
        <title>Genomic and Metabolomic Analyses of the Marine Fungus Emericellopsis cladophorae: Insights into Saltwater Adaptability Mechanisms and Its Biosynthetic Potential.</title>
        <authorList>
            <person name="Goncalves M.F.M."/>
            <person name="Hilario S."/>
            <person name="Van de Peer Y."/>
            <person name="Esteves A.C."/>
            <person name="Alves A."/>
        </authorList>
    </citation>
    <scope>NUCLEOTIDE SEQUENCE</scope>
    <source>
        <strain evidence="9">MUM 19.33</strain>
    </source>
</reference>
<name>A0A9P9Y8Q9_9HYPO</name>
<evidence type="ECO:0000256" key="7">
    <source>
        <dbReference type="SAM" id="MobiDB-lite"/>
    </source>
</evidence>
<gene>
    <name evidence="9" type="ORF">J7T54_007090</name>
</gene>
<protein>
    <recommendedName>
        <fullName evidence="8">Histone deacetylase complex subunit SAP30 Sin3 binding domain-containing protein</fullName>
    </recommendedName>
</protein>
<keyword evidence="5" id="KW-0804">Transcription</keyword>
<dbReference type="OrthoDB" id="510958at2759"/>
<dbReference type="Proteomes" id="UP001055219">
    <property type="component" value="Unassembled WGS sequence"/>
</dbReference>
<proteinExistence type="inferred from homology"/>
<dbReference type="Gene3D" id="6.10.160.20">
    <property type="match status" value="1"/>
</dbReference>
<dbReference type="InterPro" id="IPR024145">
    <property type="entry name" value="His_deAcase_SAP30/SAP30L"/>
</dbReference>
<comment type="caution">
    <text evidence="9">The sequence shown here is derived from an EMBL/GenBank/DDBJ whole genome shotgun (WGS) entry which is preliminary data.</text>
</comment>
<keyword evidence="10" id="KW-1185">Reference proteome</keyword>
<keyword evidence="4" id="KW-0805">Transcription regulation</keyword>
<dbReference type="RefSeq" id="XP_051366304.1">
    <property type="nucleotide sequence ID" value="XM_051510674.1"/>
</dbReference>
<evidence type="ECO:0000256" key="4">
    <source>
        <dbReference type="ARBA" id="ARBA00023015"/>
    </source>
</evidence>
<evidence type="ECO:0000256" key="6">
    <source>
        <dbReference type="ARBA" id="ARBA00023242"/>
    </source>
</evidence>
<dbReference type="InterPro" id="IPR038291">
    <property type="entry name" value="SAP30_C_sf"/>
</dbReference>
<accession>A0A9P9Y8Q9</accession>
<evidence type="ECO:0000259" key="8">
    <source>
        <dbReference type="Pfam" id="PF13867"/>
    </source>
</evidence>
<dbReference type="EMBL" id="JAGIXG020000002">
    <property type="protein sequence ID" value="KAI6785448.1"/>
    <property type="molecule type" value="Genomic_DNA"/>
</dbReference>
<comment type="subcellular location">
    <subcellularLocation>
        <location evidence="1">Nucleus</location>
    </subcellularLocation>
</comment>
<evidence type="ECO:0000256" key="1">
    <source>
        <dbReference type="ARBA" id="ARBA00004123"/>
    </source>
</evidence>
<keyword evidence="3" id="KW-0678">Repressor</keyword>
<feature type="region of interest" description="Disordered" evidence="7">
    <location>
        <begin position="1"/>
        <end position="65"/>
    </location>
</feature>
<dbReference type="GO" id="GO:0005634">
    <property type="term" value="C:nucleus"/>
    <property type="evidence" value="ECO:0007669"/>
    <property type="project" value="UniProtKB-SubCell"/>
</dbReference>
<organism evidence="9 10">
    <name type="scientific">Emericellopsis cladophorae</name>
    <dbReference type="NCBI Taxonomy" id="2686198"/>
    <lineage>
        <taxon>Eukaryota</taxon>
        <taxon>Fungi</taxon>
        <taxon>Dikarya</taxon>
        <taxon>Ascomycota</taxon>
        <taxon>Pezizomycotina</taxon>
        <taxon>Sordariomycetes</taxon>
        <taxon>Hypocreomycetidae</taxon>
        <taxon>Hypocreales</taxon>
        <taxon>Bionectriaceae</taxon>
        <taxon>Emericellopsis</taxon>
    </lineage>
</organism>
<feature type="compositionally biased region" description="Polar residues" evidence="7">
    <location>
        <begin position="19"/>
        <end position="65"/>
    </location>
</feature>
<evidence type="ECO:0000256" key="5">
    <source>
        <dbReference type="ARBA" id="ARBA00023163"/>
    </source>
</evidence>
<dbReference type="Pfam" id="PF13867">
    <property type="entry name" value="SAP30_Sin3_bdg"/>
    <property type="match status" value="1"/>
</dbReference>
<dbReference type="PANTHER" id="PTHR13286">
    <property type="entry name" value="SAP30"/>
    <property type="match status" value="1"/>
</dbReference>
<evidence type="ECO:0000256" key="3">
    <source>
        <dbReference type="ARBA" id="ARBA00022491"/>
    </source>
</evidence>
<dbReference type="GeneID" id="75833567"/>
<dbReference type="PANTHER" id="PTHR13286:SF23">
    <property type="entry name" value="HISTONE DEACETYLASE COMPLEX SUBUNIT SAP30 SIN3 BINDING DOMAIN-CONTAINING PROTEIN"/>
    <property type="match status" value="1"/>
</dbReference>
<evidence type="ECO:0000256" key="2">
    <source>
        <dbReference type="ARBA" id="ARBA00006283"/>
    </source>
</evidence>
<evidence type="ECO:0000313" key="10">
    <source>
        <dbReference type="Proteomes" id="UP001055219"/>
    </source>
</evidence>
<keyword evidence="6" id="KW-0539">Nucleus</keyword>
<dbReference type="InterPro" id="IPR025718">
    <property type="entry name" value="SAP30_Sin3-bd"/>
</dbReference>
<feature type="compositionally biased region" description="Basic and acidic residues" evidence="7">
    <location>
        <begin position="7"/>
        <end position="16"/>
    </location>
</feature>